<keyword evidence="6" id="KW-1185">Reference proteome</keyword>
<feature type="signal peptide" evidence="4">
    <location>
        <begin position="1"/>
        <end position="23"/>
    </location>
</feature>
<dbReference type="PROSITE" id="PS51257">
    <property type="entry name" value="PROKAR_LIPOPROTEIN"/>
    <property type="match status" value="1"/>
</dbReference>
<dbReference type="Pfam" id="PF01547">
    <property type="entry name" value="SBP_bac_1"/>
    <property type="match status" value="1"/>
</dbReference>
<evidence type="ECO:0000256" key="4">
    <source>
        <dbReference type="SAM" id="SignalP"/>
    </source>
</evidence>
<evidence type="ECO:0000256" key="2">
    <source>
        <dbReference type="ARBA" id="ARBA00022448"/>
    </source>
</evidence>
<dbReference type="Gene3D" id="3.40.190.10">
    <property type="entry name" value="Periplasmic binding protein-like II"/>
    <property type="match status" value="1"/>
</dbReference>
<proteinExistence type="inferred from homology"/>
<evidence type="ECO:0000256" key="3">
    <source>
        <dbReference type="ARBA" id="ARBA00022729"/>
    </source>
</evidence>
<protein>
    <submittedName>
        <fullName evidence="5">ABC transporter substrate-binding protein</fullName>
    </submittedName>
</protein>
<dbReference type="CDD" id="cd13585">
    <property type="entry name" value="PBP2_TMBP_like"/>
    <property type="match status" value="1"/>
</dbReference>
<accession>A0ABQ0BHX1</accession>
<reference evidence="5 6" key="1">
    <citation type="submission" date="2024-04" db="EMBL/GenBank/DDBJ databases">
        <title>Defined microbial consortia suppress multidrug-resistant proinflammatory Enterobacteriaceae via ecological control.</title>
        <authorList>
            <person name="Furuichi M."/>
            <person name="Kawaguchi T."/>
            <person name="Pust M."/>
            <person name="Yasuma K."/>
            <person name="Plichta D."/>
            <person name="Hasegawa N."/>
            <person name="Ohya T."/>
            <person name="Bhattarai S."/>
            <person name="Sasajima S."/>
            <person name="Aoto Y."/>
            <person name="Tuganbaev T."/>
            <person name="Yaginuma M."/>
            <person name="Ueda M."/>
            <person name="Okahashi N."/>
            <person name="Amafuji K."/>
            <person name="Kiridooshi Y."/>
            <person name="Sugita K."/>
            <person name="Strazar M."/>
            <person name="Skelly A."/>
            <person name="Suda W."/>
            <person name="Hattori M."/>
            <person name="Nakamoto N."/>
            <person name="Caballero S."/>
            <person name="Norman J."/>
            <person name="Olle B."/>
            <person name="Tanoue T."/>
            <person name="Arita M."/>
            <person name="Bucci V."/>
            <person name="Atarashi K."/>
            <person name="Xavier R."/>
            <person name="Honda K."/>
        </authorList>
    </citation>
    <scope>NUCLEOTIDE SEQUENCE [LARGE SCALE GENOMIC DNA]</scope>
    <source>
        <strain evidence="6">k04-0078-D8-1</strain>
    </source>
</reference>
<organism evidence="5 6">
    <name type="scientific">Blautia hominis</name>
    <dbReference type="NCBI Taxonomy" id="2025493"/>
    <lineage>
        <taxon>Bacteria</taxon>
        <taxon>Bacillati</taxon>
        <taxon>Bacillota</taxon>
        <taxon>Clostridia</taxon>
        <taxon>Lachnospirales</taxon>
        <taxon>Lachnospiraceae</taxon>
        <taxon>Blautia</taxon>
    </lineage>
</organism>
<dbReference type="InterPro" id="IPR006059">
    <property type="entry name" value="SBP"/>
</dbReference>
<comment type="caution">
    <text evidence="5">The sequence shown here is derived from an EMBL/GenBank/DDBJ whole genome shotgun (WGS) entry which is preliminary data.</text>
</comment>
<dbReference type="RefSeq" id="WP_104803631.1">
    <property type="nucleotide sequence ID" value="NZ_BAABYW010000002.1"/>
</dbReference>
<evidence type="ECO:0000313" key="6">
    <source>
        <dbReference type="Proteomes" id="UP001600943"/>
    </source>
</evidence>
<evidence type="ECO:0000256" key="1">
    <source>
        <dbReference type="ARBA" id="ARBA00008520"/>
    </source>
</evidence>
<keyword evidence="2" id="KW-0813">Transport</keyword>
<dbReference type="Proteomes" id="UP001600943">
    <property type="component" value="Unassembled WGS sequence"/>
</dbReference>
<sequence length="432" mass="47867">MKHKKMLCIFMTTALLASLTACGSKPAESSGSSTDNKAQDEAEAAGNVSLNFIVQEVDYEHVKEAMQPYLDEHKDVEVELVKVADFTAMNQKVLASHQANDDYDLIFVNHVDTLAFSKAGILEPLNSYTEKDGINYSEILYPSLVESCTFDGTQYAVPINTDTRVMAVNKDLFEQYGQEYPTTQDEMLKAAAAMTADGNYGFVNSMTRSAYVPEYEQGVFLMGRGGTLYELEGDKAVAKIDTPEMKDYLNFNLELLNYMPKDCLTMTEDDGRKVFASGKAGMYIFGPWEYSLLPELDFTYELINIPAGEKGSVSTSGGYHLAIGSGSKNKEAAWDLMKYLTTSAEPMAKLAATALPTMDKAFEIAPYTDEKYDAFRKQMESSVLPEIPVANLNAVVEEFNTYWNDVLYGKVSVDDACKQAQESVQALLDKNQ</sequence>
<name>A0ABQ0BHX1_9FIRM</name>
<keyword evidence="3 4" id="KW-0732">Signal</keyword>
<feature type="chain" id="PRO_5046966765" evidence="4">
    <location>
        <begin position="24"/>
        <end position="432"/>
    </location>
</feature>
<dbReference type="SUPFAM" id="SSF53850">
    <property type="entry name" value="Periplasmic binding protein-like II"/>
    <property type="match status" value="1"/>
</dbReference>
<gene>
    <name evidence="5" type="ORF">K040078D81_50500</name>
</gene>
<dbReference type="EMBL" id="BAABYW010000002">
    <property type="protein sequence ID" value="GAA6410933.1"/>
    <property type="molecule type" value="Genomic_DNA"/>
</dbReference>
<dbReference type="PANTHER" id="PTHR30061">
    <property type="entry name" value="MALTOSE-BINDING PERIPLASMIC PROTEIN"/>
    <property type="match status" value="1"/>
</dbReference>
<evidence type="ECO:0000313" key="5">
    <source>
        <dbReference type="EMBL" id="GAA6410933.1"/>
    </source>
</evidence>
<dbReference type="PANTHER" id="PTHR30061:SF50">
    <property type="entry name" value="MALTOSE_MALTODEXTRIN-BINDING PERIPLASMIC PROTEIN"/>
    <property type="match status" value="1"/>
</dbReference>
<comment type="similarity">
    <text evidence="1">Belongs to the bacterial solute-binding protein 1 family.</text>
</comment>